<evidence type="ECO:0000256" key="1">
    <source>
        <dbReference type="SAM" id="Phobius"/>
    </source>
</evidence>
<evidence type="ECO:0000313" key="3">
    <source>
        <dbReference type="Proteomes" id="UP000609531"/>
    </source>
</evidence>
<dbReference type="RefSeq" id="WP_198884223.1">
    <property type="nucleotide sequence ID" value="NZ_JAEKJA010000026.1"/>
</dbReference>
<keyword evidence="1" id="KW-0472">Membrane</keyword>
<keyword evidence="1" id="KW-1133">Transmembrane helix</keyword>
<comment type="caution">
    <text evidence="2">The sequence shown here is derived from an EMBL/GenBank/DDBJ whole genome shotgun (WGS) entry which is preliminary data.</text>
</comment>
<sequence>MVEVEERTATEARQGERDNRILRVLVISITVAAVLAVVGYFYVFAEDDADLAKPTPAVETTDGPATSAQ</sequence>
<gene>
    <name evidence="2" type="ORF">JCR33_21660</name>
</gene>
<dbReference type="EMBL" id="JAEKJA010000026">
    <property type="protein sequence ID" value="MBJ3778321.1"/>
    <property type="molecule type" value="Genomic_DNA"/>
</dbReference>
<reference evidence="2" key="1">
    <citation type="submission" date="2020-12" db="EMBL/GenBank/DDBJ databases">
        <title>Bacterial taxonomy.</title>
        <authorList>
            <person name="Pan X."/>
        </authorList>
    </citation>
    <scope>NUCLEOTIDE SEQUENCE</scope>
    <source>
        <strain evidence="2">B2012</strain>
    </source>
</reference>
<organism evidence="2 3">
    <name type="scientific">Acuticoccus mangrovi</name>
    <dbReference type="NCBI Taxonomy" id="2796142"/>
    <lineage>
        <taxon>Bacteria</taxon>
        <taxon>Pseudomonadati</taxon>
        <taxon>Pseudomonadota</taxon>
        <taxon>Alphaproteobacteria</taxon>
        <taxon>Hyphomicrobiales</taxon>
        <taxon>Amorphaceae</taxon>
        <taxon>Acuticoccus</taxon>
    </lineage>
</organism>
<protein>
    <submittedName>
        <fullName evidence="2">Uncharacterized protein</fullName>
    </submittedName>
</protein>
<keyword evidence="1" id="KW-0812">Transmembrane</keyword>
<proteinExistence type="predicted"/>
<keyword evidence="3" id="KW-1185">Reference proteome</keyword>
<feature type="transmembrane region" description="Helical" evidence="1">
    <location>
        <begin position="21"/>
        <end position="43"/>
    </location>
</feature>
<accession>A0A934INT3</accession>
<name>A0A934INT3_9HYPH</name>
<evidence type="ECO:0000313" key="2">
    <source>
        <dbReference type="EMBL" id="MBJ3778321.1"/>
    </source>
</evidence>
<dbReference type="AlphaFoldDB" id="A0A934INT3"/>
<dbReference type="Proteomes" id="UP000609531">
    <property type="component" value="Unassembled WGS sequence"/>
</dbReference>